<dbReference type="EMBL" id="JAUDZG010000001">
    <property type="protein sequence ID" value="KAK3310193.1"/>
    <property type="molecule type" value="Genomic_DNA"/>
</dbReference>
<organism evidence="2 3">
    <name type="scientific">Chaetomium strumarium</name>
    <dbReference type="NCBI Taxonomy" id="1170767"/>
    <lineage>
        <taxon>Eukaryota</taxon>
        <taxon>Fungi</taxon>
        <taxon>Dikarya</taxon>
        <taxon>Ascomycota</taxon>
        <taxon>Pezizomycotina</taxon>
        <taxon>Sordariomycetes</taxon>
        <taxon>Sordariomycetidae</taxon>
        <taxon>Sordariales</taxon>
        <taxon>Chaetomiaceae</taxon>
        <taxon>Chaetomium</taxon>
    </lineage>
</organism>
<reference evidence="2" key="2">
    <citation type="submission" date="2023-06" db="EMBL/GenBank/DDBJ databases">
        <authorList>
            <consortium name="Lawrence Berkeley National Laboratory"/>
            <person name="Mondo S.J."/>
            <person name="Hensen N."/>
            <person name="Bonometti L."/>
            <person name="Westerberg I."/>
            <person name="Brannstrom I.O."/>
            <person name="Guillou S."/>
            <person name="Cros-Aarteil S."/>
            <person name="Calhoun S."/>
            <person name="Haridas S."/>
            <person name="Kuo A."/>
            <person name="Pangilinan J."/>
            <person name="Riley R."/>
            <person name="Labutti K."/>
            <person name="Andreopoulos B."/>
            <person name="Lipzen A."/>
            <person name="Chen C."/>
            <person name="Yanf M."/>
            <person name="Daum C."/>
            <person name="Ng V."/>
            <person name="Clum A."/>
            <person name="Steindorff A."/>
            <person name="Ohm R."/>
            <person name="Martin F."/>
            <person name="Silar P."/>
            <person name="Natvig D."/>
            <person name="Lalanne C."/>
            <person name="Gautier V."/>
            <person name="Ament-Velasquez S.L."/>
            <person name="Kruys A."/>
            <person name="Hutchinson M.I."/>
            <person name="Powell A.J."/>
            <person name="Barry K."/>
            <person name="Miller A.N."/>
            <person name="Grigoriev I.V."/>
            <person name="Debuchy R."/>
            <person name="Gladieux P."/>
            <person name="Thoren M.H."/>
            <person name="Johannesson H."/>
        </authorList>
    </citation>
    <scope>NUCLEOTIDE SEQUENCE</scope>
    <source>
        <strain evidence="2">CBS 333.67</strain>
    </source>
</reference>
<feature type="chain" id="PRO_5042473765" description="Secreted protein" evidence="1">
    <location>
        <begin position="32"/>
        <end position="88"/>
    </location>
</feature>
<evidence type="ECO:0000256" key="1">
    <source>
        <dbReference type="SAM" id="SignalP"/>
    </source>
</evidence>
<name>A0AAJ0H1R7_9PEZI</name>
<feature type="signal peptide" evidence="1">
    <location>
        <begin position="1"/>
        <end position="31"/>
    </location>
</feature>
<evidence type="ECO:0008006" key="4">
    <source>
        <dbReference type="Google" id="ProtNLM"/>
    </source>
</evidence>
<accession>A0AAJ0H1R7</accession>
<gene>
    <name evidence="2" type="ORF">B0T15DRAFT_517684</name>
</gene>
<dbReference type="GeneID" id="87887150"/>
<sequence length="88" mass="9593">MLSRCRYCVLPLLRPGLLVLALLCLSTLVTSIVNVCACTDYTFINRQSIARGVSPIRNSHKLPSRQSNTNKIACRPLGVAHADIANLS</sequence>
<dbReference type="AlphaFoldDB" id="A0AAJ0H1R7"/>
<comment type="caution">
    <text evidence="2">The sequence shown here is derived from an EMBL/GenBank/DDBJ whole genome shotgun (WGS) entry which is preliminary data.</text>
</comment>
<keyword evidence="1" id="KW-0732">Signal</keyword>
<protein>
    <recommendedName>
        <fullName evidence="4">Secreted protein</fullName>
    </recommendedName>
</protein>
<dbReference type="Proteomes" id="UP001273166">
    <property type="component" value="Unassembled WGS sequence"/>
</dbReference>
<keyword evidence="3" id="KW-1185">Reference proteome</keyword>
<proteinExistence type="predicted"/>
<dbReference type="RefSeq" id="XP_062725973.1">
    <property type="nucleotide sequence ID" value="XM_062868321.1"/>
</dbReference>
<reference evidence="2" key="1">
    <citation type="journal article" date="2023" name="Mol. Phylogenet. Evol.">
        <title>Genome-scale phylogeny and comparative genomics of the fungal order Sordariales.</title>
        <authorList>
            <person name="Hensen N."/>
            <person name="Bonometti L."/>
            <person name="Westerberg I."/>
            <person name="Brannstrom I.O."/>
            <person name="Guillou S."/>
            <person name="Cros-Aarteil S."/>
            <person name="Calhoun S."/>
            <person name="Haridas S."/>
            <person name="Kuo A."/>
            <person name="Mondo S."/>
            <person name="Pangilinan J."/>
            <person name="Riley R."/>
            <person name="LaButti K."/>
            <person name="Andreopoulos B."/>
            <person name="Lipzen A."/>
            <person name="Chen C."/>
            <person name="Yan M."/>
            <person name="Daum C."/>
            <person name="Ng V."/>
            <person name="Clum A."/>
            <person name="Steindorff A."/>
            <person name="Ohm R.A."/>
            <person name="Martin F."/>
            <person name="Silar P."/>
            <person name="Natvig D.O."/>
            <person name="Lalanne C."/>
            <person name="Gautier V."/>
            <person name="Ament-Velasquez S.L."/>
            <person name="Kruys A."/>
            <person name="Hutchinson M.I."/>
            <person name="Powell A.J."/>
            <person name="Barry K."/>
            <person name="Miller A.N."/>
            <person name="Grigoriev I.V."/>
            <person name="Debuchy R."/>
            <person name="Gladieux P."/>
            <person name="Hiltunen Thoren M."/>
            <person name="Johannesson H."/>
        </authorList>
    </citation>
    <scope>NUCLEOTIDE SEQUENCE</scope>
    <source>
        <strain evidence="2">CBS 333.67</strain>
    </source>
</reference>
<evidence type="ECO:0000313" key="3">
    <source>
        <dbReference type="Proteomes" id="UP001273166"/>
    </source>
</evidence>
<evidence type="ECO:0000313" key="2">
    <source>
        <dbReference type="EMBL" id="KAK3310193.1"/>
    </source>
</evidence>